<dbReference type="OMA" id="TWFECLL"/>
<proteinExistence type="predicted"/>
<dbReference type="EnsemblProtists" id="Phyra81802">
    <property type="protein sequence ID" value="Phyra81802"/>
    <property type="gene ID" value="Phyra81802"/>
</dbReference>
<dbReference type="AlphaFoldDB" id="H3GWF1"/>
<dbReference type="eggNOG" id="ENOG502SHWW">
    <property type="taxonomic scope" value="Eukaryota"/>
</dbReference>
<organism evidence="2 3">
    <name type="scientific">Phytophthora ramorum</name>
    <name type="common">Sudden oak death agent</name>
    <dbReference type="NCBI Taxonomy" id="164328"/>
    <lineage>
        <taxon>Eukaryota</taxon>
        <taxon>Sar</taxon>
        <taxon>Stramenopiles</taxon>
        <taxon>Oomycota</taxon>
        <taxon>Peronosporomycetes</taxon>
        <taxon>Peronosporales</taxon>
        <taxon>Peronosporaceae</taxon>
        <taxon>Phytophthora</taxon>
    </lineage>
</organism>
<dbReference type="Proteomes" id="UP000005238">
    <property type="component" value="Unassembled WGS sequence"/>
</dbReference>
<keyword evidence="1" id="KW-0732">Signal</keyword>
<keyword evidence="3" id="KW-1185">Reference proteome</keyword>
<dbReference type="STRING" id="164328.H3GWF1"/>
<evidence type="ECO:0008006" key="4">
    <source>
        <dbReference type="Google" id="ProtNLM"/>
    </source>
</evidence>
<dbReference type="Gene3D" id="3.40.50.1820">
    <property type="entry name" value="alpha/beta hydrolase"/>
    <property type="match status" value="1"/>
</dbReference>
<protein>
    <recommendedName>
        <fullName evidence="4">GPI inositol-deacylase</fullName>
    </recommendedName>
</protein>
<accession>H3GWF1</accession>
<reference evidence="3" key="1">
    <citation type="journal article" date="2006" name="Science">
        <title>Phytophthora genome sequences uncover evolutionary origins and mechanisms of pathogenesis.</title>
        <authorList>
            <person name="Tyler B.M."/>
            <person name="Tripathy S."/>
            <person name="Zhang X."/>
            <person name="Dehal P."/>
            <person name="Jiang R.H."/>
            <person name="Aerts A."/>
            <person name="Arredondo F.D."/>
            <person name="Baxter L."/>
            <person name="Bensasson D."/>
            <person name="Beynon J.L."/>
            <person name="Chapman J."/>
            <person name="Damasceno C.M."/>
            <person name="Dorrance A.E."/>
            <person name="Dou D."/>
            <person name="Dickerman A.W."/>
            <person name="Dubchak I.L."/>
            <person name="Garbelotto M."/>
            <person name="Gijzen M."/>
            <person name="Gordon S.G."/>
            <person name="Govers F."/>
            <person name="Grunwald N.J."/>
            <person name="Huang W."/>
            <person name="Ivors K.L."/>
            <person name="Jones R.W."/>
            <person name="Kamoun S."/>
            <person name="Krampis K."/>
            <person name="Lamour K.H."/>
            <person name="Lee M.K."/>
            <person name="McDonald W.H."/>
            <person name="Medina M."/>
            <person name="Meijer H.J."/>
            <person name="Nordberg E.K."/>
            <person name="Maclean D.J."/>
            <person name="Ospina-Giraldo M.D."/>
            <person name="Morris P.F."/>
            <person name="Phuntumart V."/>
            <person name="Putnam N.H."/>
            <person name="Rash S."/>
            <person name="Rose J.K."/>
            <person name="Sakihama Y."/>
            <person name="Salamov A.A."/>
            <person name="Savidor A."/>
            <person name="Scheuring C.F."/>
            <person name="Smith B.M."/>
            <person name="Sobral B.W."/>
            <person name="Terry A."/>
            <person name="Torto-Alalibo T.A."/>
            <person name="Win J."/>
            <person name="Xu Z."/>
            <person name="Zhang H."/>
            <person name="Grigoriev I.V."/>
            <person name="Rokhsar D.S."/>
            <person name="Boore J.L."/>
        </authorList>
    </citation>
    <scope>NUCLEOTIDE SEQUENCE [LARGE SCALE GENOMIC DNA]</scope>
    <source>
        <strain evidence="3">Pr102</strain>
    </source>
</reference>
<reference evidence="2" key="2">
    <citation type="submission" date="2015-06" db="UniProtKB">
        <authorList>
            <consortium name="EnsemblProtists"/>
        </authorList>
    </citation>
    <scope>IDENTIFICATION</scope>
    <source>
        <strain evidence="2">Pr102</strain>
    </source>
</reference>
<evidence type="ECO:0000313" key="3">
    <source>
        <dbReference type="Proteomes" id="UP000005238"/>
    </source>
</evidence>
<evidence type="ECO:0000313" key="2">
    <source>
        <dbReference type="EnsemblProtists" id="Phyra81802"/>
    </source>
</evidence>
<feature type="signal peptide" evidence="1">
    <location>
        <begin position="1"/>
        <end position="23"/>
    </location>
</feature>
<sequence length="534" mass="57025">MRASMRFVVASAVALFTVSESAAAVTADHRALKASLSEVPAVKLHVSLKRKAMEIHGQSEFDVFANPVVSSNGARVLYDGYATFLDEGSQFTYSLVNGAAYLATNESSSTAQTSETVRCLPLSTLPFSSILPALNDVEPIPSASIGDVEVECESGNLFKTTFAGIHYAICAAGEDGFTAFSSDLTIDVEYLKNPVSILAPKLSDGSPCDAVATPTPVTPSALALMTGSAIPKSTSRNLREAAHLALEASSCACNSTPRPCIFFHGLGNENDEPGLVDSIRHFGWDKIQGHAPCCTTIKYAALNTIDYGWTNSSLQQKVCDRALMATNSADSPTRSIENTIVVTHSMGGLMFAAALANKECTLDPSSTWIALSPPMTGSMSSDYLMDFCKGEIDGFMTDLLFIGRCPASAATKSVVYKNEKYSTASLDAAYDAASAVYREKVYAAMCSSSYIGNISKYQAKYMLGGSTIPHKSSKNDGLVEFHSCAGGMSPSKFGRTPRDKFYKCELNHADTAFKTGDGIFKSTVRPVTWFECLL</sequence>
<dbReference type="VEuPathDB" id="FungiDB:KRP23_3826"/>
<dbReference type="PANTHER" id="PTHR22538">
    <property type="entry name" value="CILIA- AND FLAGELLA-ASSOCIATED PROTEIN 74"/>
    <property type="match status" value="1"/>
</dbReference>
<dbReference type="VEuPathDB" id="FungiDB:KRP22_3082"/>
<dbReference type="InterPro" id="IPR029058">
    <property type="entry name" value="AB_hydrolase_fold"/>
</dbReference>
<dbReference type="PANTHER" id="PTHR22538:SF1">
    <property type="entry name" value="VWFD DOMAIN-CONTAINING PROTEIN"/>
    <property type="match status" value="1"/>
</dbReference>
<name>H3GWF1_PHYRM</name>
<dbReference type="SUPFAM" id="SSF53474">
    <property type="entry name" value="alpha/beta-Hydrolases"/>
    <property type="match status" value="1"/>
</dbReference>
<dbReference type="InParanoid" id="H3GWF1"/>
<dbReference type="EMBL" id="DS566061">
    <property type="status" value="NOT_ANNOTATED_CDS"/>
    <property type="molecule type" value="Genomic_DNA"/>
</dbReference>
<dbReference type="VEuPathDB" id="FungiDB:KRP23_3682"/>
<evidence type="ECO:0000256" key="1">
    <source>
        <dbReference type="SAM" id="SignalP"/>
    </source>
</evidence>
<dbReference type="HOGENOM" id="CLU_028087_0_0_1"/>
<feature type="chain" id="PRO_5003586134" description="GPI inositol-deacylase" evidence="1">
    <location>
        <begin position="24"/>
        <end position="534"/>
    </location>
</feature>
<dbReference type="VEuPathDB" id="FungiDB:KRP22_3081"/>